<dbReference type="Proteomes" id="UP000033870">
    <property type="component" value="Unassembled WGS sequence"/>
</dbReference>
<dbReference type="AlphaFoldDB" id="A0A0G1YIE5"/>
<dbReference type="EMBL" id="LCRX01000001">
    <property type="protein sequence ID" value="KKW42990.1"/>
    <property type="molecule type" value="Genomic_DNA"/>
</dbReference>
<dbReference type="CDD" id="cd06163">
    <property type="entry name" value="S2P-M50_PDZ_RseP-like"/>
    <property type="match status" value="1"/>
</dbReference>
<sequence>MLTVLLFLLILSVLVVVHEFGHFICARRSGMRVFEFGWGFPPRAFGVYRDPRTKRVVWVWGRGRGSLSQTGGGEERSEEYPATLYSVNWLPLGGFVKIKGENGEEAAEPDSFGYQKTWKKIITLVAGVVMNFLLAAGLFGFGLMIGLPADVSVLEDKWARVVEEPRVLIQQVEKDSPADQAGLVFGDTIVSLDGERVGRSSEVIERVRSSADKTLTVGILRAGQEKTLEIKPSPLKGGEAPRLGVMLADAGIIRYPWYIAWYKGLVAAWFGLLNIFVSFYTLIRQLILGGGLAFSVSGPVGIAVVIGQSARLGLSYLINITAMISLSLAAINILPIPALDGGRVLFIAIERLTRRKVPLKYEQLAHTVGFLLLMALIIVVTWRDVRQLF</sequence>
<keyword evidence="7" id="KW-0862">Zinc</keyword>
<dbReference type="InterPro" id="IPR036034">
    <property type="entry name" value="PDZ_sf"/>
</dbReference>
<evidence type="ECO:0000256" key="5">
    <source>
        <dbReference type="ARBA" id="ARBA00022692"/>
    </source>
</evidence>
<evidence type="ECO:0000256" key="11">
    <source>
        <dbReference type="SAM" id="Phobius"/>
    </source>
</evidence>
<keyword evidence="8 11" id="KW-1133">Transmembrane helix</keyword>
<feature type="transmembrane region" description="Helical" evidence="11">
    <location>
        <begin position="286"/>
        <end position="307"/>
    </location>
</feature>
<dbReference type="InterPro" id="IPR004387">
    <property type="entry name" value="Pept_M50_Zn"/>
</dbReference>
<dbReference type="STRING" id="1619044.UY92_C0001G0004"/>
<dbReference type="SMART" id="SM00228">
    <property type="entry name" value="PDZ"/>
    <property type="match status" value="1"/>
</dbReference>
<evidence type="ECO:0000256" key="4">
    <source>
        <dbReference type="ARBA" id="ARBA00022670"/>
    </source>
</evidence>
<feature type="transmembrane region" description="Helical" evidence="11">
    <location>
        <begin position="259"/>
        <end position="279"/>
    </location>
</feature>
<evidence type="ECO:0000256" key="2">
    <source>
        <dbReference type="ARBA" id="ARBA00004141"/>
    </source>
</evidence>
<comment type="cofactor">
    <cofactor evidence="1">
        <name>Zn(2+)</name>
        <dbReference type="ChEBI" id="CHEBI:29105"/>
    </cofactor>
</comment>
<comment type="subcellular location">
    <subcellularLocation>
        <location evidence="2">Membrane</location>
        <topology evidence="2">Multi-pass membrane protein</topology>
    </subcellularLocation>
</comment>
<dbReference type="InterPro" id="IPR008915">
    <property type="entry name" value="Peptidase_M50"/>
</dbReference>
<comment type="similarity">
    <text evidence="3">Belongs to the peptidase M50B family.</text>
</comment>
<keyword evidence="4 13" id="KW-0645">Protease</keyword>
<evidence type="ECO:0000313" key="14">
    <source>
        <dbReference type="Proteomes" id="UP000033870"/>
    </source>
</evidence>
<feature type="transmembrane region" description="Helical" evidence="11">
    <location>
        <begin position="6"/>
        <end position="25"/>
    </location>
</feature>
<organism evidence="13 14">
    <name type="scientific">Candidatus Magasanikbacteria bacterium GW2011_GWA2_56_11</name>
    <dbReference type="NCBI Taxonomy" id="1619044"/>
    <lineage>
        <taxon>Bacteria</taxon>
        <taxon>Candidatus Magasanikiibacteriota</taxon>
    </lineage>
</organism>
<dbReference type="InterPro" id="IPR001478">
    <property type="entry name" value="PDZ"/>
</dbReference>
<dbReference type="Gene3D" id="2.30.42.10">
    <property type="match status" value="1"/>
</dbReference>
<evidence type="ECO:0000256" key="8">
    <source>
        <dbReference type="ARBA" id="ARBA00022989"/>
    </source>
</evidence>
<protein>
    <submittedName>
        <fullName evidence="13">Membrane-associated zinc metalloprotease</fullName>
    </submittedName>
</protein>
<evidence type="ECO:0000256" key="10">
    <source>
        <dbReference type="ARBA" id="ARBA00023136"/>
    </source>
</evidence>
<feature type="domain" description="PDZ" evidence="12">
    <location>
        <begin position="137"/>
        <end position="223"/>
    </location>
</feature>
<dbReference type="GO" id="GO:0016020">
    <property type="term" value="C:membrane"/>
    <property type="evidence" value="ECO:0007669"/>
    <property type="project" value="UniProtKB-SubCell"/>
</dbReference>
<dbReference type="GO" id="GO:0004222">
    <property type="term" value="F:metalloendopeptidase activity"/>
    <property type="evidence" value="ECO:0007669"/>
    <property type="project" value="InterPro"/>
</dbReference>
<evidence type="ECO:0000259" key="12">
    <source>
        <dbReference type="SMART" id="SM00228"/>
    </source>
</evidence>
<dbReference type="PANTHER" id="PTHR42837">
    <property type="entry name" value="REGULATOR OF SIGMA-E PROTEASE RSEP"/>
    <property type="match status" value="1"/>
</dbReference>
<name>A0A0G1YIE5_9BACT</name>
<keyword evidence="10 11" id="KW-0472">Membrane</keyword>
<keyword evidence="9 13" id="KW-0482">Metalloprotease</keyword>
<proteinExistence type="inferred from homology"/>
<comment type="caution">
    <text evidence="13">The sequence shown here is derived from an EMBL/GenBank/DDBJ whole genome shotgun (WGS) entry which is preliminary data.</text>
</comment>
<evidence type="ECO:0000313" key="13">
    <source>
        <dbReference type="EMBL" id="KKW42990.1"/>
    </source>
</evidence>
<dbReference type="Pfam" id="PF17820">
    <property type="entry name" value="PDZ_6"/>
    <property type="match status" value="1"/>
</dbReference>
<evidence type="ECO:0000256" key="1">
    <source>
        <dbReference type="ARBA" id="ARBA00001947"/>
    </source>
</evidence>
<dbReference type="GO" id="GO:0006508">
    <property type="term" value="P:proteolysis"/>
    <property type="evidence" value="ECO:0007669"/>
    <property type="project" value="UniProtKB-KW"/>
</dbReference>
<gene>
    <name evidence="13" type="ORF">UY92_C0001G0004</name>
</gene>
<dbReference type="InterPro" id="IPR041489">
    <property type="entry name" value="PDZ_6"/>
</dbReference>
<keyword evidence="6" id="KW-0378">Hydrolase</keyword>
<reference evidence="13 14" key="1">
    <citation type="journal article" date="2015" name="Nature">
        <title>rRNA introns, odd ribosomes, and small enigmatic genomes across a large radiation of phyla.</title>
        <authorList>
            <person name="Brown C.T."/>
            <person name="Hug L.A."/>
            <person name="Thomas B.C."/>
            <person name="Sharon I."/>
            <person name="Castelle C.J."/>
            <person name="Singh A."/>
            <person name="Wilkins M.J."/>
            <person name="Williams K.H."/>
            <person name="Banfield J.F."/>
        </authorList>
    </citation>
    <scope>NUCLEOTIDE SEQUENCE [LARGE SCALE GENOMIC DNA]</scope>
</reference>
<feature type="transmembrane region" description="Helical" evidence="11">
    <location>
        <begin position="313"/>
        <end position="334"/>
    </location>
</feature>
<dbReference type="SUPFAM" id="SSF50156">
    <property type="entry name" value="PDZ domain-like"/>
    <property type="match status" value="1"/>
</dbReference>
<dbReference type="Pfam" id="PF02163">
    <property type="entry name" value="Peptidase_M50"/>
    <property type="match status" value="2"/>
</dbReference>
<dbReference type="CDD" id="cd23081">
    <property type="entry name" value="cpPDZ_EcRseP-like"/>
    <property type="match status" value="1"/>
</dbReference>
<feature type="transmembrane region" description="Helical" evidence="11">
    <location>
        <begin position="364"/>
        <end position="382"/>
    </location>
</feature>
<dbReference type="PANTHER" id="PTHR42837:SF2">
    <property type="entry name" value="MEMBRANE METALLOPROTEASE ARASP2, CHLOROPLASTIC-RELATED"/>
    <property type="match status" value="1"/>
</dbReference>
<evidence type="ECO:0000256" key="9">
    <source>
        <dbReference type="ARBA" id="ARBA00023049"/>
    </source>
</evidence>
<feature type="transmembrane region" description="Helical" evidence="11">
    <location>
        <begin position="121"/>
        <end position="147"/>
    </location>
</feature>
<evidence type="ECO:0000256" key="6">
    <source>
        <dbReference type="ARBA" id="ARBA00022801"/>
    </source>
</evidence>
<evidence type="ECO:0000256" key="7">
    <source>
        <dbReference type="ARBA" id="ARBA00022833"/>
    </source>
</evidence>
<accession>A0A0G1YIE5</accession>
<evidence type="ECO:0000256" key="3">
    <source>
        <dbReference type="ARBA" id="ARBA00007931"/>
    </source>
</evidence>
<keyword evidence="5 11" id="KW-0812">Transmembrane</keyword>